<protein>
    <submittedName>
        <fullName evidence="1">Putative polyhydroxyalkanoic acid system protein (PHA_gran_rgn)</fullName>
    </submittedName>
</protein>
<dbReference type="RefSeq" id="WP_091681453.1">
    <property type="nucleotide sequence ID" value="NZ_FOSN01000007.1"/>
</dbReference>
<dbReference type="AlphaFoldDB" id="A0A1I3Z4M7"/>
<keyword evidence="2" id="KW-1185">Reference proteome</keyword>
<accession>A0A1I3Z4M7</accession>
<dbReference type="STRING" id="1612308.SAMN05444581_10748"/>
<organism evidence="1 2">
    <name type="scientific">Methylocapsa palsarum</name>
    <dbReference type="NCBI Taxonomy" id="1612308"/>
    <lineage>
        <taxon>Bacteria</taxon>
        <taxon>Pseudomonadati</taxon>
        <taxon>Pseudomonadota</taxon>
        <taxon>Alphaproteobacteria</taxon>
        <taxon>Hyphomicrobiales</taxon>
        <taxon>Beijerinckiaceae</taxon>
        <taxon>Methylocapsa</taxon>
    </lineage>
</organism>
<dbReference type="OrthoDB" id="8853368at2"/>
<proteinExistence type="predicted"/>
<name>A0A1I3Z4M7_9HYPH</name>
<dbReference type="Pfam" id="PF09650">
    <property type="entry name" value="PHA_gran_rgn"/>
    <property type="match status" value="1"/>
</dbReference>
<dbReference type="Proteomes" id="UP000198755">
    <property type="component" value="Unassembled WGS sequence"/>
</dbReference>
<dbReference type="InterPro" id="IPR013433">
    <property type="entry name" value="PHA_gran_rgn"/>
</dbReference>
<evidence type="ECO:0000313" key="1">
    <source>
        <dbReference type="EMBL" id="SFK38591.1"/>
    </source>
</evidence>
<sequence length="109" mass="12005">MSKSIVITVPHQLGAEEAQKRISEKIDALRRDYVDKLAYSEVNWTGSQAELRVVAFGQTTTGQLNVMSDSVRIEVQLPWILASLSNKIQGALTSNAQESLRIGHSPPKT</sequence>
<evidence type="ECO:0000313" key="2">
    <source>
        <dbReference type="Proteomes" id="UP000198755"/>
    </source>
</evidence>
<dbReference type="EMBL" id="FOSN01000007">
    <property type="protein sequence ID" value="SFK38591.1"/>
    <property type="molecule type" value="Genomic_DNA"/>
</dbReference>
<reference evidence="1 2" key="1">
    <citation type="submission" date="2016-10" db="EMBL/GenBank/DDBJ databases">
        <authorList>
            <person name="de Groot N.N."/>
        </authorList>
    </citation>
    <scope>NUCLEOTIDE SEQUENCE [LARGE SCALE GENOMIC DNA]</scope>
    <source>
        <strain evidence="1 2">NE2</strain>
    </source>
</reference>
<gene>
    <name evidence="1" type="ORF">SAMN05444581_10748</name>
</gene>